<name>A0ACC1N9D8_9PEZI</name>
<gene>
    <name evidence="1" type="ORF">NUW58_g8224</name>
</gene>
<protein>
    <submittedName>
        <fullName evidence="1">Uncharacterized protein</fullName>
    </submittedName>
</protein>
<dbReference type="Proteomes" id="UP001143856">
    <property type="component" value="Unassembled WGS sequence"/>
</dbReference>
<accession>A0ACC1N9D8</accession>
<organism evidence="1 2">
    <name type="scientific">Xylaria curta</name>
    <dbReference type="NCBI Taxonomy" id="42375"/>
    <lineage>
        <taxon>Eukaryota</taxon>
        <taxon>Fungi</taxon>
        <taxon>Dikarya</taxon>
        <taxon>Ascomycota</taxon>
        <taxon>Pezizomycotina</taxon>
        <taxon>Sordariomycetes</taxon>
        <taxon>Xylariomycetidae</taxon>
        <taxon>Xylariales</taxon>
        <taxon>Xylariaceae</taxon>
        <taxon>Xylaria</taxon>
    </lineage>
</organism>
<evidence type="ECO:0000313" key="1">
    <source>
        <dbReference type="EMBL" id="KAJ2975922.1"/>
    </source>
</evidence>
<proteinExistence type="predicted"/>
<reference evidence="1" key="1">
    <citation type="submission" date="2022-10" db="EMBL/GenBank/DDBJ databases">
        <title>Genome Sequence of Xylaria curta.</title>
        <authorList>
            <person name="Buettner E."/>
        </authorList>
    </citation>
    <scope>NUCLEOTIDE SEQUENCE</scope>
    <source>
        <strain evidence="1">Babe10</strain>
    </source>
</reference>
<evidence type="ECO:0000313" key="2">
    <source>
        <dbReference type="Proteomes" id="UP001143856"/>
    </source>
</evidence>
<dbReference type="EMBL" id="JAPDGR010002409">
    <property type="protein sequence ID" value="KAJ2975922.1"/>
    <property type="molecule type" value="Genomic_DNA"/>
</dbReference>
<keyword evidence="2" id="KW-1185">Reference proteome</keyword>
<sequence>MHVDLILSFRRGLFYSSVSRGKFGGLSNLVQRNSNPIRPATTTSQATSQATSPTTRPHGHHTTDAISIKSVGSAGYRGNMEYTGYMGFAPLNAPALNPLASNFSPLQQNQPAYGLPLGDAMAVVPYHLASQTPVVFPTTNQNSNAKAKATRPSRHQDKISQPSPESGGVPDPTPEYLLLASHPPFLLPQPRNLLVVVDLNGTLLHRPNRRSPTHFVERPYARSFISYCINTFTVVIWSSARPENVRNMCRQLLSPEDRAKVVAVWARDNFGLSSHDYNQRVQVYKRLTRLWDNPVIAASHPMAASGKKWSQLNTVLVDDSIEKARSEPFNLLQIPEFSGSEKEPGFVLPQVHDYLNECSQQANVSAYMKTQPFKIKPEFTL</sequence>
<comment type="caution">
    <text evidence="1">The sequence shown here is derived from an EMBL/GenBank/DDBJ whole genome shotgun (WGS) entry which is preliminary data.</text>
</comment>